<evidence type="ECO:0000313" key="1">
    <source>
        <dbReference type="EMBL" id="WJZ97116.1"/>
    </source>
</evidence>
<keyword evidence="2" id="KW-1185">Reference proteome</keyword>
<proteinExistence type="predicted"/>
<evidence type="ECO:0000313" key="2">
    <source>
        <dbReference type="Proteomes" id="UP001227230"/>
    </source>
</evidence>
<dbReference type="InterPro" id="IPR043502">
    <property type="entry name" value="DNA/RNA_pol_sf"/>
</dbReference>
<dbReference type="PANTHER" id="PTHR11439">
    <property type="entry name" value="GAG-POL-RELATED RETROTRANSPOSON"/>
    <property type="match status" value="1"/>
</dbReference>
<reference evidence="1 2" key="1">
    <citation type="journal article" date="2023" name="Hortic Res">
        <title>The complete reference genome for grapevine (Vitis vinifera L.) genetics and breeding.</title>
        <authorList>
            <person name="Shi X."/>
            <person name="Cao S."/>
            <person name="Wang X."/>
            <person name="Huang S."/>
            <person name="Wang Y."/>
            <person name="Liu Z."/>
            <person name="Liu W."/>
            <person name="Leng X."/>
            <person name="Peng Y."/>
            <person name="Wang N."/>
            <person name="Wang Y."/>
            <person name="Ma Z."/>
            <person name="Xu X."/>
            <person name="Zhang F."/>
            <person name="Xue H."/>
            <person name="Zhong H."/>
            <person name="Wang Y."/>
            <person name="Zhang K."/>
            <person name="Velt A."/>
            <person name="Avia K."/>
            <person name="Holtgrawe D."/>
            <person name="Grimplet J."/>
            <person name="Matus J.T."/>
            <person name="Ware D."/>
            <person name="Wu X."/>
            <person name="Wang H."/>
            <person name="Liu C."/>
            <person name="Fang Y."/>
            <person name="Rustenholz C."/>
            <person name="Cheng Z."/>
            <person name="Xiao H."/>
            <person name="Zhou Y."/>
        </authorList>
    </citation>
    <scope>NUCLEOTIDE SEQUENCE [LARGE SCALE GENOMIC DNA]</scope>
    <source>
        <strain evidence="2">cv. Pinot noir / PN40024</strain>
        <tissue evidence="1">Leaf</tissue>
    </source>
</reference>
<dbReference type="SUPFAM" id="SSF56672">
    <property type="entry name" value="DNA/RNA polymerases"/>
    <property type="match status" value="1"/>
</dbReference>
<dbReference type="PANTHER" id="PTHR11439:SF467">
    <property type="entry name" value="INTEGRASE CATALYTIC DOMAIN-CONTAINING PROTEIN"/>
    <property type="match status" value="1"/>
</dbReference>
<evidence type="ECO:0008006" key="3">
    <source>
        <dbReference type="Google" id="ProtNLM"/>
    </source>
</evidence>
<organism evidence="1 2">
    <name type="scientific">Vitis vinifera</name>
    <name type="common">Grape</name>
    <dbReference type="NCBI Taxonomy" id="29760"/>
    <lineage>
        <taxon>Eukaryota</taxon>
        <taxon>Viridiplantae</taxon>
        <taxon>Streptophyta</taxon>
        <taxon>Embryophyta</taxon>
        <taxon>Tracheophyta</taxon>
        <taxon>Spermatophyta</taxon>
        <taxon>Magnoliopsida</taxon>
        <taxon>eudicotyledons</taxon>
        <taxon>Gunneridae</taxon>
        <taxon>Pentapetalae</taxon>
        <taxon>rosids</taxon>
        <taxon>Vitales</taxon>
        <taxon>Vitaceae</taxon>
        <taxon>Viteae</taxon>
        <taxon>Vitis</taxon>
    </lineage>
</organism>
<dbReference type="CDD" id="cd09272">
    <property type="entry name" value="RNase_HI_RT_Ty1"/>
    <property type="match status" value="1"/>
</dbReference>
<accession>A0ABY9CPD4</accession>
<dbReference type="Proteomes" id="UP001227230">
    <property type="component" value="Chromosome 10"/>
</dbReference>
<sequence>MSGCQPINTPIEEGLKLCVEPNQVSTDKGRYQRLVGRLMYLAHTRPDLAYALSVVSQYMHNPGEQHMNAVMRILRYLKNAHGKGILYTKNIDHQSIKVYTDADWAGAVDDRRSTSGYFTFVGGNLVTWKSKKQNVVARSSAEAKFRGMALGHCEALWLRLLLQDLGYLSRQPIRLFCDNKAACDIAYNPVQHDRTKHVEVDRFFIKEKLDDKIVELPNIRSEDQLTDILTKAVSSQVFSKFLDKLGMCDCGPSPDPLDRHDSLLKEKKEMKKLVFSSFEKPALAPKSPSSAWEPHPSLLLLNLQGQLTPSVFSLLHHQESIWIRGGLQGTQTKAQNGSTTLPKTDLELTGLSHVGFGPQNY</sequence>
<gene>
    <name evidence="1" type="ORF">VitviT2T_015748</name>
</gene>
<name>A0ABY9CPD4_VITVI</name>
<dbReference type="EMBL" id="CP126657">
    <property type="protein sequence ID" value="WJZ97116.1"/>
    <property type="molecule type" value="Genomic_DNA"/>
</dbReference>
<protein>
    <recommendedName>
        <fullName evidence="3">Retrovirus-related Pol polyprotein from transposon RE1</fullName>
    </recommendedName>
</protein>